<dbReference type="FunFam" id="1.10.287.370:FF:000001">
    <property type="entry name" value="Prefoldin subunit 3"/>
    <property type="match status" value="1"/>
</dbReference>
<organism evidence="9 10">
    <name type="scientific">Cervus elaphus hippelaphus</name>
    <name type="common">European red deer</name>
    <dbReference type="NCBI Taxonomy" id="46360"/>
    <lineage>
        <taxon>Eukaryota</taxon>
        <taxon>Metazoa</taxon>
        <taxon>Chordata</taxon>
        <taxon>Craniata</taxon>
        <taxon>Vertebrata</taxon>
        <taxon>Euteleostomi</taxon>
        <taxon>Mammalia</taxon>
        <taxon>Eutheria</taxon>
        <taxon>Laurasiatheria</taxon>
        <taxon>Artiodactyla</taxon>
        <taxon>Ruminantia</taxon>
        <taxon>Pecora</taxon>
        <taxon>Cervidae</taxon>
        <taxon>Cervinae</taxon>
        <taxon>Cervus</taxon>
    </lineage>
</organism>
<reference evidence="9 10" key="1">
    <citation type="journal article" date="2018" name="Mol. Genet. Genomics">
        <title>The red deer Cervus elaphus genome CerEla1.0: sequencing, annotating, genes, and chromosomes.</title>
        <authorList>
            <person name="Bana N.A."/>
            <person name="Nyiri A."/>
            <person name="Nagy J."/>
            <person name="Frank K."/>
            <person name="Nagy T."/>
            <person name="Steger V."/>
            <person name="Schiller M."/>
            <person name="Lakatos P."/>
            <person name="Sugar L."/>
            <person name="Horn P."/>
            <person name="Barta E."/>
            <person name="Orosz L."/>
        </authorList>
    </citation>
    <scope>NUCLEOTIDE SEQUENCE [LARGE SCALE GENOMIC DNA]</scope>
    <source>
        <strain evidence="9">Hungarian</strain>
    </source>
</reference>
<dbReference type="SUPFAM" id="SSF46579">
    <property type="entry name" value="Prefoldin"/>
    <property type="match status" value="1"/>
</dbReference>
<dbReference type="InterPro" id="IPR009053">
    <property type="entry name" value="Prefoldin"/>
</dbReference>
<evidence type="ECO:0000256" key="3">
    <source>
        <dbReference type="ARBA" id="ARBA00024667"/>
    </source>
</evidence>
<evidence type="ECO:0000256" key="6">
    <source>
        <dbReference type="ARBA" id="ARBA00077791"/>
    </source>
</evidence>
<dbReference type="Gene3D" id="1.10.287.370">
    <property type="match status" value="1"/>
</dbReference>
<dbReference type="PANTHER" id="PTHR12409">
    <property type="entry name" value="PREFOLDIN SUBUNIT 3"/>
    <property type="match status" value="1"/>
</dbReference>
<comment type="subunit">
    <text evidence="4">Heterohexamer of two PFD-alpha type and four PFD-beta type subunits. Binds to the C-terminal part of VHL.</text>
</comment>
<dbReference type="InterPro" id="IPR016655">
    <property type="entry name" value="PFD3"/>
</dbReference>
<gene>
    <name evidence="9" type="ORF">Celaphus_00008155</name>
</gene>
<feature type="region of interest" description="Disordered" evidence="8">
    <location>
        <begin position="252"/>
        <end position="298"/>
    </location>
</feature>
<dbReference type="OrthoDB" id="6375174at2759"/>
<evidence type="ECO:0000256" key="4">
    <source>
        <dbReference type="ARBA" id="ARBA00062055"/>
    </source>
</evidence>
<dbReference type="GO" id="GO:0015631">
    <property type="term" value="F:tubulin binding"/>
    <property type="evidence" value="ECO:0007669"/>
    <property type="project" value="TreeGrafter"/>
</dbReference>
<feature type="compositionally biased region" description="Gly residues" evidence="8">
    <location>
        <begin position="271"/>
        <end position="281"/>
    </location>
</feature>
<feature type="non-terminal residue" evidence="9">
    <location>
        <position position="298"/>
    </location>
</feature>
<dbReference type="GO" id="GO:0016272">
    <property type="term" value="C:prefoldin complex"/>
    <property type="evidence" value="ECO:0007669"/>
    <property type="project" value="InterPro"/>
</dbReference>
<comment type="function">
    <text evidence="3">Binds specifically to cytosolic chaperonin (c-CPN) and transfers target proteins to it. Binds to nascent polypeptide chain and promotes folding in an environment in which there are many competing pathways for nonnative proteins.</text>
</comment>
<evidence type="ECO:0000313" key="10">
    <source>
        <dbReference type="Proteomes" id="UP000242450"/>
    </source>
</evidence>
<evidence type="ECO:0000256" key="5">
    <source>
        <dbReference type="ARBA" id="ARBA00067450"/>
    </source>
</evidence>
<dbReference type="InterPro" id="IPR004127">
    <property type="entry name" value="Prefoldin_subunit_alpha"/>
</dbReference>
<dbReference type="GO" id="GO:0007017">
    <property type="term" value="P:microtubule-based process"/>
    <property type="evidence" value="ECO:0007669"/>
    <property type="project" value="TreeGrafter"/>
</dbReference>
<dbReference type="GO" id="GO:0007021">
    <property type="term" value="P:tubulin complex assembly"/>
    <property type="evidence" value="ECO:0007669"/>
    <property type="project" value="TreeGrafter"/>
</dbReference>
<dbReference type="Pfam" id="PF02996">
    <property type="entry name" value="Prefoldin"/>
    <property type="match status" value="1"/>
</dbReference>
<evidence type="ECO:0000256" key="8">
    <source>
        <dbReference type="SAM" id="MobiDB-lite"/>
    </source>
</evidence>
<keyword evidence="7" id="KW-0175">Coiled coil</keyword>
<evidence type="ECO:0000256" key="2">
    <source>
        <dbReference type="ARBA" id="ARBA00023186"/>
    </source>
</evidence>
<evidence type="ECO:0000256" key="7">
    <source>
        <dbReference type="SAM" id="Coils"/>
    </source>
</evidence>
<sequence length="298" mass="33503">EDVDSFMKQPGNETADIVLKKLDEQYQKYKFMELNLAQKKRRLKGQIPEIKQTLEILKYMQKKKVSVFFVYKHEQTRIVQQRHVFLDSLESTSSLETRFLLADNLYCKASVPPTDKVCLWLGANVMLEYDIDEAQALLEKNLLTATKNLDSLEEDLDFLRDQFTTTEGGDRDQEVLFPRGSGKPRRPSHCSRAESALPPEPLLTRGIPDLELDAFSGFDLHQTGEEIHPHRRVRNLGKAALGEAADQTRLAHRGIPDDNQPELIQPDGLHGRGSAGLLGPGRGRRDGGGQARASESSA</sequence>
<dbReference type="AlphaFoldDB" id="A0A212CPU6"/>
<comment type="similarity">
    <text evidence="1">Belongs to the prefoldin subunit alpha family.</text>
</comment>
<evidence type="ECO:0000256" key="1">
    <source>
        <dbReference type="ARBA" id="ARBA00010048"/>
    </source>
</evidence>
<proteinExistence type="inferred from homology"/>
<accession>A0A212CPU6</accession>
<feature type="region of interest" description="Disordered" evidence="8">
    <location>
        <begin position="169"/>
        <end position="202"/>
    </location>
</feature>
<evidence type="ECO:0000313" key="9">
    <source>
        <dbReference type="EMBL" id="OWK08066.1"/>
    </source>
</evidence>
<comment type="caution">
    <text evidence="9">The sequence shown here is derived from an EMBL/GenBank/DDBJ whole genome shotgun (WGS) entry which is preliminary data.</text>
</comment>
<feature type="non-terminal residue" evidence="9">
    <location>
        <position position="1"/>
    </location>
</feature>
<dbReference type="GO" id="GO:0006457">
    <property type="term" value="P:protein folding"/>
    <property type="evidence" value="ECO:0007669"/>
    <property type="project" value="InterPro"/>
</dbReference>
<dbReference type="EMBL" id="MKHE01000015">
    <property type="protein sequence ID" value="OWK08066.1"/>
    <property type="molecule type" value="Genomic_DNA"/>
</dbReference>
<dbReference type="Proteomes" id="UP000242450">
    <property type="component" value="Chromosome 15"/>
</dbReference>
<name>A0A212CPU6_CEREH</name>
<feature type="coiled-coil region" evidence="7">
    <location>
        <begin position="135"/>
        <end position="162"/>
    </location>
</feature>
<keyword evidence="2" id="KW-0143">Chaperone</keyword>
<dbReference type="GO" id="GO:0005829">
    <property type="term" value="C:cytosol"/>
    <property type="evidence" value="ECO:0007669"/>
    <property type="project" value="UniProtKB-ARBA"/>
</dbReference>
<keyword evidence="10" id="KW-1185">Reference proteome</keyword>
<protein>
    <recommendedName>
        <fullName evidence="5">Prefoldin subunit 3</fullName>
    </recommendedName>
    <alternativeName>
        <fullName evidence="6">von Hippel-Lindau-binding protein 1</fullName>
    </alternativeName>
</protein>
<dbReference type="CDD" id="cd23156">
    <property type="entry name" value="Prefoldin_3"/>
    <property type="match status" value="1"/>
</dbReference>
<dbReference type="PANTHER" id="PTHR12409:SF0">
    <property type="entry name" value="PREFOLDIN SUBUNIT 3"/>
    <property type="match status" value="1"/>
</dbReference>